<dbReference type="Gene3D" id="3.40.50.1820">
    <property type="entry name" value="alpha/beta hydrolase"/>
    <property type="match status" value="1"/>
</dbReference>
<dbReference type="PRINTS" id="PR00862">
    <property type="entry name" value="PROLIGOPTASE"/>
</dbReference>
<keyword evidence="9" id="KW-1185">Reference proteome</keyword>
<evidence type="ECO:0000313" key="8">
    <source>
        <dbReference type="EMBL" id="AJA11104.1"/>
    </source>
</evidence>
<keyword evidence="5" id="KW-0732">Signal</keyword>
<evidence type="ECO:0000256" key="3">
    <source>
        <dbReference type="ARBA" id="ARBA00022801"/>
    </source>
</evidence>
<feature type="chain" id="PRO_5002042633" evidence="5">
    <location>
        <begin position="24"/>
        <end position="720"/>
    </location>
</feature>
<feature type="domain" description="Peptidase S9A N-terminal" evidence="7">
    <location>
        <begin position="41"/>
        <end position="441"/>
    </location>
</feature>
<dbReference type="InterPro" id="IPR001375">
    <property type="entry name" value="Peptidase_S9_cat"/>
</dbReference>
<dbReference type="Gene3D" id="2.130.10.120">
    <property type="entry name" value="Prolyl oligopeptidase, N-terminal domain"/>
    <property type="match status" value="1"/>
</dbReference>
<protein>
    <submittedName>
        <fullName evidence="8">Oligopeptidase B</fullName>
    </submittedName>
</protein>
<comment type="similarity">
    <text evidence="1">Belongs to the peptidase S9A family.</text>
</comment>
<reference evidence="8 9" key="1">
    <citation type="journal article" date="2015" name="Int. J. Syst. Evol. Microbiol.">
        <title>Description of Sphingopyxis fribergensis sp. nov. - a soil bacterium with the ability to degrade styrene and phenylacetic acid.</title>
        <authorList>
            <person name="Oelschlagel M."/>
            <person name="Ruckert C."/>
            <person name="Kalinowski J."/>
            <person name="Schmidt G."/>
            <person name="Schlomann M."/>
            <person name="Tischler D."/>
        </authorList>
    </citation>
    <scope>NUCLEOTIDE SEQUENCE [LARGE SCALE GENOMIC DNA]</scope>
    <source>
        <strain evidence="8 9">Kp5.2</strain>
    </source>
</reference>
<keyword evidence="4" id="KW-0720">Serine protease</keyword>
<dbReference type="Pfam" id="PF00326">
    <property type="entry name" value="Peptidase_S9"/>
    <property type="match status" value="1"/>
</dbReference>
<dbReference type="KEGG" id="sphk:SKP52_21205"/>
<dbReference type="SUPFAM" id="SSF53474">
    <property type="entry name" value="alpha/beta-Hydrolases"/>
    <property type="match status" value="1"/>
</dbReference>
<dbReference type="Pfam" id="PF02897">
    <property type="entry name" value="Peptidase_S9_N"/>
    <property type="match status" value="1"/>
</dbReference>
<feature type="signal peptide" evidence="5">
    <location>
        <begin position="1"/>
        <end position="23"/>
    </location>
</feature>
<dbReference type="AlphaFoldDB" id="A0A0A7PM76"/>
<dbReference type="PANTHER" id="PTHR11757:SF19">
    <property type="entry name" value="PROLYL ENDOPEPTIDASE-LIKE"/>
    <property type="match status" value="1"/>
</dbReference>
<keyword evidence="3" id="KW-0378">Hydrolase</keyword>
<dbReference type="PANTHER" id="PTHR11757">
    <property type="entry name" value="PROTEASE FAMILY S9A OLIGOPEPTIDASE"/>
    <property type="match status" value="1"/>
</dbReference>
<dbReference type="EMBL" id="CP009122">
    <property type="protein sequence ID" value="AJA11104.1"/>
    <property type="molecule type" value="Genomic_DNA"/>
</dbReference>
<evidence type="ECO:0000256" key="2">
    <source>
        <dbReference type="ARBA" id="ARBA00022670"/>
    </source>
</evidence>
<dbReference type="InterPro" id="IPR002470">
    <property type="entry name" value="Peptidase_S9A"/>
</dbReference>
<organism evidence="8 9">
    <name type="scientific">Sphingopyxis fribergensis</name>
    <dbReference type="NCBI Taxonomy" id="1515612"/>
    <lineage>
        <taxon>Bacteria</taxon>
        <taxon>Pseudomonadati</taxon>
        <taxon>Pseudomonadota</taxon>
        <taxon>Alphaproteobacteria</taxon>
        <taxon>Sphingomonadales</taxon>
        <taxon>Sphingomonadaceae</taxon>
        <taxon>Sphingopyxis</taxon>
    </lineage>
</organism>
<name>A0A0A7PM76_9SPHN</name>
<gene>
    <name evidence="8" type="ORF">SKP52_21205</name>
</gene>
<dbReference type="InterPro" id="IPR023302">
    <property type="entry name" value="Pept_S9A_N"/>
</dbReference>
<dbReference type="InterPro" id="IPR029058">
    <property type="entry name" value="AB_hydrolase_fold"/>
</dbReference>
<dbReference type="InterPro" id="IPR051543">
    <property type="entry name" value="Serine_Peptidase_S9A"/>
</dbReference>
<feature type="domain" description="Peptidase S9 prolyl oligopeptidase catalytic" evidence="6">
    <location>
        <begin position="502"/>
        <end position="717"/>
    </location>
</feature>
<dbReference type="STRING" id="1515612.SKP52_21205"/>
<dbReference type="GO" id="GO:0006508">
    <property type="term" value="P:proteolysis"/>
    <property type="evidence" value="ECO:0007669"/>
    <property type="project" value="UniProtKB-KW"/>
</dbReference>
<evidence type="ECO:0000256" key="4">
    <source>
        <dbReference type="ARBA" id="ARBA00022825"/>
    </source>
</evidence>
<evidence type="ECO:0000259" key="6">
    <source>
        <dbReference type="Pfam" id="PF00326"/>
    </source>
</evidence>
<evidence type="ECO:0000256" key="1">
    <source>
        <dbReference type="ARBA" id="ARBA00005228"/>
    </source>
</evidence>
<evidence type="ECO:0000259" key="7">
    <source>
        <dbReference type="Pfam" id="PF02897"/>
    </source>
</evidence>
<keyword evidence="2" id="KW-0645">Protease</keyword>
<evidence type="ECO:0000313" key="9">
    <source>
        <dbReference type="Proteomes" id="UP000030907"/>
    </source>
</evidence>
<dbReference type="GO" id="GO:0004252">
    <property type="term" value="F:serine-type endopeptidase activity"/>
    <property type="evidence" value="ECO:0007669"/>
    <property type="project" value="InterPro"/>
</dbReference>
<proteinExistence type="inferred from homology"/>
<accession>A0A0A7PM76</accession>
<dbReference type="SUPFAM" id="SSF50993">
    <property type="entry name" value="Peptidase/esterase 'gauge' domain"/>
    <property type="match status" value="1"/>
</dbReference>
<dbReference type="Proteomes" id="UP000030907">
    <property type="component" value="Chromosome"/>
</dbReference>
<sequence length="720" mass="79906">MRAIWMFLAAIATPLVASSTLFAQEKDAALTNSTPALPAAPVAEKRPHETMLHGKKLSDPYHWLKDESYPTIDDKDVLDYVKAENAYFDAVMKPHAALVETLFQEMKGRIKEADSSVPQKDGDWVYWVEYEEGAEYKKWYRRPVTGGSAVLILDEVAMAKDKDYFRLAELSISPNGKLMAYSFDDNGSERFEVRIRNLDTGEMLPDVIPGTLSSLVWTAQNDAILYGLANENWRTDNVRLHKLGTPLTADKLLYKEADIGFGVGIGKTAADNYIVIATGDNETSEVYLLPADNPEAKMQLVSARKKGREYSVDERDGTLYVYTNDEHPNFRIATASVKTPGEWTTLIPGSDSSYITGLSVFRDFFVIEAREKGVDQVDIRKYDAPLTPGRIQFPEATYVAGLGDNPEYHQDKLRLDYESMVTPDTVFDYDLASGKLETLKVQEIPSGYNHDDYITELVNMPSRDGTPVPVSLVYKKGTPRDGSAPMHLYVYGSYGYRVPPGFSTTRLSLVDRGMIYAIAHVRGGDDLGRAWYLAGKTTERKNTFNDFIDVAKGLIAAKYTSAGKISIEGRSAGGQVMGAVYNQAPELWGAVLAGVPFVDVINTMVDETLPLTPGEWPEWGNPITDKAAFDYMLSYSPYDNVTAKAYPPMLVSAGLNDPRVTYWEPAKWVAKLRATRTNDATLLLRTNMGAGHAGKSGRWGALREDAEEFAFVLTQLGVEK</sequence>
<dbReference type="HOGENOM" id="CLU_011290_0_1_5"/>
<evidence type="ECO:0000256" key="5">
    <source>
        <dbReference type="SAM" id="SignalP"/>
    </source>
</evidence>